<dbReference type="Proteomes" id="UP000789405">
    <property type="component" value="Unassembled WGS sequence"/>
</dbReference>
<gene>
    <name evidence="1" type="ORF">DERYTH_LOCUS4927</name>
</gene>
<sequence length="140" mass="16457">MQLTNIVIRKKTAFSGILIFGLQIYKELTKTIPKKNYLRCVKPLNDLSNYSHRNRTKRAAKSLFDDFESKKNKIWNPKDNPRLKEIVIEVGKQPWLIKFNKDQQLEKNKSQKIIQTMDQSNVSQKGYRALTVTSYNLPKE</sequence>
<comment type="caution">
    <text evidence="1">The sequence shown here is derived from an EMBL/GenBank/DDBJ whole genome shotgun (WGS) entry which is preliminary data.</text>
</comment>
<evidence type="ECO:0000313" key="1">
    <source>
        <dbReference type="EMBL" id="CAG8543670.1"/>
    </source>
</evidence>
<dbReference type="AlphaFoldDB" id="A0A9N9FKN1"/>
<dbReference type="EMBL" id="CAJVPY010001971">
    <property type="protein sequence ID" value="CAG8543670.1"/>
    <property type="molecule type" value="Genomic_DNA"/>
</dbReference>
<keyword evidence="2" id="KW-1185">Reference proteome</keyword>
<reference evidence="1" key="1">
    <citation type="submission" date="2021-06" db="EMBL/GenBank/DDBJ databases">
        <authorList>
            <person name="Kallberg Y."/>
            <person name="Tangrot J."/>
            <person name="Rosling A."/>
        </authorList>
    </citation>
    <scope>NUCLEOTIDE SEQUENCE</scope>
    <source>
        <strain evidence="1">MA453B</strain>
    </source>
</reference>
<accession>A0A9N9FKN1</accession>
<protein>
    <submittedName>
        <fullName evidence="1">15610_t:CDS:1</fullName>
    </submittedName>
</protein>
<proteinExistence type="predicted"/>
<dbReference type="OrthoDB" id="2430980at2759"/>
<name>A0A9N9FKN1_9GLOM</name>
<evidence type="ECO:0000313" key="2">
    <source>
        <dbReference type="Proteomes" id="UP000789405"/>
    </source>
</evidence>
<organism evidence="1 2">
    <name type="scientific">Dentiscutata erythropus</name>
    <dbReference type="NCBI Taxonomy" id="1348616"/>
    <lineage>
        <taxon>Eukaryota</taxon>
        <taxon>Fungi</taxon>
        <taxon>Fungi incertae sedis</taxon>
        <taxon>Mucoromycota</taxon>
        <taxon>Glomeromycotina</taxon>
        <taxon>Glomeromycetes</taxon>
        <taxon>Diversisporales</taxon>
        <taxon>Gigasporaceae</taxon>
        <taxon>Dentiscutata</taxon>
    </lineage>
</organism>